<reference evidence="1 2" key="1">
    <citation type="submission" date="2016-03" db="EMBL/GenBank/DDBJ databases">
        <title>Comparative genomics of the ectomycorrhizal sister species Rhizopogon vinicolor and Rhizopogon vesiculosus (Basidiomycota: Boletales) reveals a divergence of the mating type B locus.</title>
        <authorList>
            <person name="Mujic A.B."/>
            <person name="Kuo A."/>
            <person name="Tritt A."/>
            <person name="Lipzen A."/>
            <person name="Chen C."/>
            <person name="Johnson J."/>
            <person name="Sharma A."/>
            <person name="Barry K."/>
            <person name="Grigoriev I.V."/>
            <person name="Spatafora J.W."/>
        </authorList>
    </citation>
    <scope>NUCLEOTIDE SEQUENCE [LARGE SCALE GENOMIC DNA]</scope>
    <source>
        <strain evidence="1 2">AM-OR11-056</strain>
    </source>
</reference>
<gene>
    <name evidence="1" type="ORF">AZE42_11349</name>
</gene>
<sequence length="49" mass="5764">MYARRIWIPSIKSSPCDSGRFIGVLGYFVLFDELLLGVHCDPNFRCFHW</sequence>
<dbReference type="Proteomes" id="UP000183567">
    <property type="component" value="Unassembled WGS sequence"/>
</dbReference>
<dbReference type="AlphaFoldDB" id="A0A1J8R7D1"/>
<comment type="caution">
    <text evidence="1">The sequence shown here is derived from an EMBL/GenBank/DDBJ whole genome shotgun (WGS) entry which is preliminary data.</text>
</comment>
<evidence type="ECO:0000313" key="2">
    <source>
        <dbReference type="Proteomes" id="UP000183567"/>
    </source>
</evidence>
<proteinExistence type="predicted"/>
<dbReference type="EMBL" id="LVVM01001872">
    <property type="protein sequence ID" value="OJA17682.1"/>
    <property type="molecule type" value="Genomic_DNA"/>
</dbReference>
<protein>
    <submittedName>
        <fullName evidence="1">Uncharacterized protein</fullName>
    </submittedName>
</protein>
<accession>A0A1J8R7D1</accession>
<evidence type="ECO:0000313" key="1">
    <source>
        <dbReference type="EMBL" id="OJA17682.1"/>
    </source>
</evidence>
<keyword evidence="2" id="KW-1185">Reference proteome</keyword>
<organism evidence="1 2">
    <name type="scientific">Rhizopogon vesiculosus</name>
    <dbReference type="NCBI Taxonomy" id="180088"/>
    <lineage>
        <taxon>Eukaryota</taxon>
        <taxon>Fungi</taxon>
        <taxon>Dikarya</taxon>
        <taxon>Basidiomycota</taxon>
        <taxon>Agaricomycotina</taxon>
        <taxon>Agaricomycetes</taxon>
        <taxon>Agaricomycetidae</taxon>
        <taxon>Boletales</taxon>
        <taxon>Suillineae</taxon>
        <taxon>Rhizopogonaceae</taxon>
        <taxon>Rhizopogon</taxon>
    </lineage>
</organism>
<name>A0A1J8R7D1_9AGAM</name>